<protein>
    <submittedName>
        <fullName evidence="1">Uncharacterized protein</fullName>
    </submittedName>
</protein>
<sequence>MKTAYERHLSGYPAYTDDHEWVGDVFRCLPTPECNGCGRWHGYTRIGQSTENPQMSLHGFSSRDDVCRALQAVRQAWSHTARPGGQ</sequence>
<dbReference type="Proteomes" id="UP000317881">
    <property type="component" value="Unassembled WGS sequence"/>
</dbReference>
<reference evidence="1 2" key="1">
    <citation type="submission" date="2019-06" db="EMBL/GenBank/DDBJ databases">
        <title>Whole genome shotgun sequence of Streptomyces spinoverrucosus NBRC 14228.</title>
        <authorList>
            <person name="Hosoyama A."/>
            <person name="Uohara A."/>
            <person name="Ohji S."/>
            <person name="Ichikawa N."/>
        </authorList>
    </citation>
    <scope>NUCLEOTIDE SEQUENCE [LARGE SCALE GENOMIC DNA]</scope>
    <source>
        <strain evidence="1 2">NBRC 14228</strain>
    </source>
</reference>
<evidence type="ECO:0000313" key="1">
    <source>
        <dbReference type="EMBL" id="GEC05682.1"/>
    </source>
</evidence>
<keyword evidence="2" id="KW-1185">Reference proteome</keyword>
<accession>A0A4Y3VEZ7</accession>
<evidence type="ECO:0000313" key="2">
    <source>
        <dbReference type="Proteomes" id="UP000317881"/>
    </source>
</evidence>
<dbReference type="OrthoDB" id="4227804at2"/>
<dbReference type="RefSeq" id="WP_141310321.1">
    <property type="nucleotide sequence ID" value="NZ_BJND01000022.1"/>
</dbReference>
<organism evidence="1 2">
    <name type="scientific">Streptomyces spinoverrucosus</name>
    <dbReference type="NCBI Taxonomy" id="284043"/>
    <lineage>
        <taxon>Bacteria</taxon>
        <taxon>Bacillati</taxon>
        <taxon>Actinomycetota</taxon>
        <taxon>Actinomycetes</taxon>
        <taxon>Kitasatosporales</taxon>
        <taxon>Streptomycetaceae</taxon>
        <taxon>Streptomyces</taxon>
    </lineage>
</organism>
<proteinExistence type="predicted"/>
<dbReference type="EMBL" id="BJND01000022">
    <property type="protein sequence ID" value="GEC05682.1"/>
    <property type="molecule type" value="Genomic_DNA"/>
</dbReference>
<gene>
    <name evidence="1" type="ORF">SSP24_33370</name>
</gene>
<comment type="caution">
    <text evidence="1">The sequence shown here is derived from an EMBL/GenBank/DDBJ whole genome shotgun (WGS) entry which is preliminary data.</text>
</comment>
<name>A0A4Y3VEZ7_9ACTN</name>
<dbReference type="AlphaFoldDB" id="A0A4Y3VEZ7"/>